<dbReference type="SUPFAM" id="SSF69279">
    <property type="entry name" value="Phage tail proteins"/>
    <property type="match status" value="1"/>
</dbReference>
<comment type="caution">
    <text evidence="1">The sequence shown here is derived from an EMBL/GenBank/DDBJ whole genome shotgun (WGS) entry which is preliminary data.</text>
</comment>
<protein>
    <recommendedName>
        <fullName evidence="3">Phage tail protein</fullName>
    </recommendedName>
</protein>
<gene>
    <name evidence="1" type="ORF">BS638_06535</name>
</gene>
<evidence type="ECO:0008006" key="3">
    <source>
        <dbReference type="Google" id="ProtNLM"/>
    </source>
</evidence>
<dbReference type="RefSeq" id="WP_078054571.1">
    <property type="nucleotide sequence ID" value="NZ_MRAE01000012.1"/>
</dbReference>
<dbReference type="AlphaFoldDB" id="A0A1S9I964"/>
<dbReference type="EMBL" id="MRAE01000012">
    <property type="protein sequence ID" value="OOO66778.1"/>
    <property type="molecule type" value="Genomic_DNA"/>
</dbReference>
<name>A0A1S9I964_9CLOT</name>
<dbReference type="OrthoDB" id="1919326at2"/>
<organism evidence="1 2">
    <name type="scientific">Clostridium tepidum</name>
    <dbReference type="NCBI Taxonomy" id="1962263"/>
    <lineage>
        <taxon>Bacteria</taxon>
        <taxon>Bacillati</taxon>
        <taxon>Bacillota</taxon>
        <taxon>Clostridia</taxon>
        <taxon>Eubacteriales</taxon>
        <taxon>Clostridiaceae</taxon>
        <taxon>Clostridium</taxon>
    </lineage>
</organism>
<sequence length="361" mass="40943">MAKCKVVISKKNGYRAFEEGDASKITLEHSLVSVKINRTLTTPVAEAIVVAQYENLPTAIFMGGTQGIVDNFARIEIYIEGILQFTGVIKNYDYNTEQRTIELKCHDMYYRMLNMCSTPLKFNNMLATSIISNVVTNAKCNFHRSGGVDYTVPKLECDIGTMYHDIISNLVATMYARIRATKNGTIVLEDQYPTYTEGAWDENHFDYTVSSDTNLAQETASRDANLLRNILRIENNEEYTLFENESMTTYLNGEKWLDIIENPLATTEKLRQKVAGHRYLDMWRNSTSLAILPVAGIPTIDLGQVIRLISKSRGKGYYLVIGINTEISADKYTDNLQLQGMRDKRKVYNMAKIIGRGKVKQ</sequence>
<reference evidence="1 2" key="1">
    <citation type="submission" date="2016-12" db="EMBL/GenBank/DDBJ databases">
        <title>Clostridium tepidum sp. nov., a close relative of Clostridium sporogenes and Clostridium botulinum Group I.</title>
        <authorList>
            <person name="Dobritsa A.P."/>
            <person name="Kutumbaka K.K."/>
            <person name="Werner K."/>
            <person name="Wiedmann M."/>
            <person name="Asmus A."/>
            <person name="Samadpour M."/>
        </authorList>
    </citation>
    <scope>NUCLEOTIDE SEQUENCE [LARGE SCALE GENOMIC DNA]</scope>
    <source>
        <strain evidence="1 2">IEH 97212</strain>
    </source>
</reference>
<evidence type="ECO:0000313" key="1">
    <source>
        <dbReference type="EMBL" id="OOO66778.1"/>
    </source>
</evidence>
<accession>A0A1S9I964</accession>
<dbReference type="Proteomes" id="UP000190256">
    <property type="component" value="Unassembled WGS sequence"/>
</dbReference>
<proteinExistence type="predicted"/>
<evidence type="ECO:0000313" key="2">
    <source>
        <dbReference type="Proteomes" id="UP000190256"/>
    </source>
</evidence>